<sequence>MYECYLLMVALLSLNAISIRIGCTIAVRNDSNNLVEDFGSTSSSFALVSLRYRRGRELCAVSTHALTEIAEDNSKDDLYDKLNALMSKIPSQQVKSTRTRRWNLNNNPICLANGFIQRSAR</sequence>
<gene>
    <name evidence="2" type="primary">Necator_chrI.g1026</name>
    <name evidence="2" type="ORF">RB195_004902</name>
</gene>
<accession>A0ABR1BNT4</accession>
<keyword evidence="1" id="KW-0732">Signal</keyword>
<comment type="caution">
    <text evidence="2">The sequence shown here is derived from an EMBL/GenBank/DDBJ whole genome shotgun (WGS) entry which is preliminary data.</text>
</comment>
<feature type="chain" id="PRO_5047246303" evidence="1">
    <location>
        <begin position="27"/>
        <end position="121"/>
    </location>
</feature>
<evidence type="ECO:0000313" key="2">
    <source>
        <dbReference type="EMBL" id="KAK6726885.1"/>
    </source>
</evidence>
<evidence type="ECO:0000313" key="3">
    <source>
        <dbReference type="Proteomes" id="UP001303046"/>
    </source>
</evidence>
<reference evidence="2 3" key="1">
    <citation type="submission" date="2023-08" db="EMBL/GenBank/DDBJ databases">
        <title>A Necator americanus chromosomal reference genome.</title>
        <authorList>
            <person name="Ilik V."/>
            <person name="Petrzelkova K.J."/>
            <person name="Pardy F."/>
            <person name="Fuh T."/>
            <person name="Niatou-Singa F.S."/>
            <person name="Gouil Q."/>
            <person name="Baker L."/>
            <person name="Ritchie M.E."/>
            <person name="Jex A.R."/>
            <person name="Gazzola D."/>
            <person name="Li H."/>
            <person name="Toshio Fujiwara R."/>
            <person name="Zhan B."/>
            <person name="Aroian R.V."/>
            <person name="Pafco B."/>
            <person name="Schwarz E.M."/>
        </authorList>
    </citation>
    <scope>NUCLEOTIDE SEQUENCE [LARGE SCALE GENOMIC DNA]</scope>
    <source>
        <strain evidence="2 3">Aroian</strain>
        <tissue evidence="2">Whole animal</tissue>
    </source>
</reference>
<feature type="signal peptide" evidence="1">
    <location>
        <begin position="1"/>
        <end position="26"/>
    </location>
</feature>
<keyword evidence="3" id="KW-1185">Reference proteome</keyword>
<evidence type="ECO:0000256" key="1">
    <source>
        <dbReference type="SAM" id="SignalP"/>
    </source>
</evidence>
<organism evidence="2 3">
    <name type="scientific">Necator americanus</name>
    <name type="common">Human hookworm</name>
    <dbReference type="NCBI Taxonomy" id="51031"/>
    <lineage>
        <taxon>Eukaryota</taxon>
        <taxon>Metazoa</taxon>
        <taxon>Ecdysozoa</taxon>
        <taxon>Nematoda</taxon>
        <taxon>Chromadorea</taxon>
        <taxon>Rhabditida</taxon>
        <taxon>Rhabditina</taxon>
        <taxon>Rhabditomorpha</taxon>
        <taxon>Strongyloidea</taxon>
        <taxon>Ancylostomatidae</taxon>
        <taxon>Bunostominae</taxon>
        <taxon>Necator</taxon>
    </lineage>
</organism>
<name>A0ABR1BNT4_NECAM</name>
<dbReference type="EMBL" id="JAVFWL010000001">
    <property type="protein sequence ID" value="KAK6726885.1"/>
    <property type="molecule type" value="Genomic_DNA"/>
</dbReference>
<protein>
    <submittedName>
        <fullName evidence="2">Uncharacterized protein</fullName>
    </submittedName>
</protein>
<proteinExistence type="predicted"/>
<dbReference type="Proteomes" id="UP001303046">
    <property type="component" value="Unassembled WGS sequence"/>
</dbReference>